<dbReference type="AlphaFoldDB" id="A0A815ZFN7"/>
<evidence type="ECO:0000259" key="1">
    <source>
        <dbReference type="Pfam" id="PF10551"/>
    </source>
</evidence>
<dbReference type="EMBL" id="CAJNOQ010031747">
    <property type="protein sequence ID" value="CAF1581636.1"/>
    <property type="molecule type" value="Genomic_DNA"/>
</dbReference>
<reference evidence="2" key="1">
    <citation type="submission" date="2021-02" db="EMBL/GenBank/DDBJ databases">
        <authorList>
            <person name="Nowell W R."/>
        </authorList>
    </citation>
    <scope>NUCLEOTIDE SEQUENCE</scope>
</reference>
<dbReference type="Proteomes" id="UP000681722">
    <property type="component" value="Unassembled WGS sequence"/>
</dbReference>
<feature type="non-terminal residue" evidence="2">
    <location>
        <position position="1"/>
    </location>
</feature>
<dbReference type="PANTHER" id="PTHR47160:SF10">
    <property type="entry name" value="MULE TRANSPOSASE DOMAIN-CONTAINING PROTEIN"/>
    <property type="match status" value="1"/>
</dbReference>
<protein>
    <recommendedName>
        <fullName evidence="1">MULE transposase domain-containing protein</fullName>
    </recommendedName>
</protein>
<evidence type="ECO:0000313" key="3">
    <source>
        <dbReference type="EMBL" id="CAF4449558.1"/>
    </source>
</evidence>
<dbReference type="InterPro" id="IPR018289">
    <property type="entry name" value="MULE_transposase_dom"/>
</dbReference>
<proteinExistence type="predicted"/>
<feature type="non-terminal residue" evidence="2">
    <location>
        <position position="254"/>
    </location>
</feature>
<organism evidence="2 4">
    <name type="scientific">Didymodactylos carnosus</name>
    <dbReference type="NCBI Taxonomy" id="1234261"/>
    <lineage>
        <taxon>Eukaryota</taxon>
        <taxon>Metazoa</taxon>
        <taxon>Spiralia</taxon>
        <taxon>Gnathifera</taxon>
        <taxon>Rotifera</taxon>
        <taxon>Eurotatoria</taxon>
        <taxon>Bdelloidea</taxon>
        <taxon>Philodinida</taxon>
        <taxon>Philodinidae</taxon>
        <taxon>Didymodactylos</taxon>
    </lineage>
</organism>
<accession>A0A815ZFN7</accession>
<feature type="domain" description="MULE transposase" evidence="1">
    <location>
        <begin position="92"/>
        <end position="162"/>
    </location>
</feature>
<dbReference type="OrthoDB" id="10051448at2759"/>
<gene>
    <name evidence="2" type="ORF">GPM918_LOCUS41138</name>
    <name evidence="3" type="ORF">SRO942_LOCUS42158</name>
</gene>
<dbReference type="EMBL" id="CAJOBC010097722">
    <property type="protein sequence ID" value="CAF4449558.1"/>
    <property type="molecule type" value="Genomic_DNA"/>
</dbReference>
<name>A0A815ZFN7_9BILA</name>
<dbReference type="Pfam" id="PF10551">
    <property type="entry name" value="MULE"/>
    <property type="match status" value="1"/>
</dbReference>
<evidence type="ECO:0000313" key="2">
    <source>
        <dbReference type="EMBL" id="CAF1581636.1"/>
    </source>
</evidence>
<comment type="caution">
    <text evidence="2">The sequence shown here is derived from an EMBL/GenBank/DDBJ whole genome shotgun (WGS) entry which is preliminary data.</text>
</comment>
<sequence length="254" mass="29441">PGLNQARRKLTPVLPASTSFDIPDSYQITATGEKFLICYTLVCRKKKMLIFSSPKQLELVFNSSTILMDGAFSAAPPFFDQVYTIHALKFECSFPCVFGLLPNRNKSTYQQLFQELKDVAASMNQIWKPERIITDFETSLIPTISSKFPETLHKGCYFHHNQAIYRRIQKLGLSTAYSEDEEIRSCCRKLMAIALLPLHEVESSFFNLRATVNARVKRELRQLFLYYDDYWMNNVPLELWNVHGYQHRTNNACE</sequence>
<keyword evidence="4" id="KW-1185">Reference proteome</keyword>
<evidence type="ECO:0000313" key="4">
    <source>
        <dbReference type="Proteomes" id="UP000663829"/>
    </source>
</evidence>
<dbReference type="PANTHER" id="PTHR47160">
    <property type="entry name" value="PUTATIVE-RELATED"/>
    <property type="match status" value="1"/>
</dbReference>
<dbReference type="Proteomes" id="UP000663829">
    <property type="component" value="Unassembled WGS sequence"/>
</dbReference>